<dbReference type="SUPFAM" id="SSF82171">
    <property type="entry name" value="DPP6 N-terminal domain-like"/>
    <property type="match status" value="1"/>
</dbReference>
<sequence length="1341" mass="154568">MTYDIEHGSSRDPLLNRDHFFLPSINIGNPKHDIQLLDISSNKKWVAYVTHFNDSFPEGAPNDQSNSGAINIFITRRRFTAIDQETRYEELGFSGNIAPDDLRHCSLEITKHVKSDDGTHCRFLSISNDGRYVALSFYEEDSNHKRFKNPDCLIFDMDGGSPDPHKIKCQGRAVFLNEDNKYPLAIVSKNILEIYAEFPEIKTVTSMFDLSGFYTSGRRTCPTVSTQESCIKNASWANIYIRKFGTRDSNNINTVITFTRHIRHNTLITPFTGESIVRIWSILDEGARFCSFPAKNQHIMALSTGYTYAAAYVNNTRSINIYNVKSGLLVYRLKSKEMSDTAKFRVSHIRFCYDARYVAMSGLEGDSKVSFEVWYLEAERSIYRVTEIFVPNNIANLRRVEPFVTRELKNNRKCLKGYYTSYPHGRMTVMCTELKIDEDYDNSIPGNYIVNWIDNTSPSYKSEVEIENGLLNFNGLRCGHISTGNKKYLIRFGKHTVQLWNVSSERDEDDLITDDDVLLYIRAYKGPDYDLGYSFRETWEIRDFNSIRYIGANLTGRLIVNITMPNNSGNNMESYHTEEIFLPLEQQLPSPDYHQLESACQALHYLFTDHSNKAKVSHNLSTLRKQTNSIITLSMFHIDNNCTYFLTISGSRTLAMLASFEDGRKVIKSIVAKNVPISIFSYPRSQSEIDKNNPPKNDEENDEVFSSMPRGIDIDKSKVDASSELNMPMPGTKEAEIFYRSSTSKPPYKKRLNTTVIAFNENVLTVLIDELNYDWFKFLFNRIISDSGRVGPGCLSSLTDALLYLEEGRKHNLLLLSSAKLSYLEVDRIKLGVFKHEYYEILRDKARQKKHITDFDHLEAHATMEQIKMYEGYSLNLYHLREKFLQLSNLRVFMNDVVKFYNRYIPDDWNVVSINSTKEVERFAGICLVPITHLNSYGDLYENRSRHTNIKEKESENKGRKNESAFVRVALDENISDMFQQGDVVLELLLKYKWQRFGRSRFILICFIHVIYYVSYCTSVLFAPELYGLNLEEDIFLEHPGQIASITLMVICLVILIVQEARQFRRNKDKLSYFFSGYNWIDMCAFVLPIFTLIQLCNNWPQFVEVCSVATLILWTHAILRLRVISHFGITLEIIIQLSRRIAPVLLIMLLVILAFTQSYIVLLRLQPDEYFRDTFSGTFLGRNDSGTGDVTFEGDVEFSTSSDNGFSNWFTAFYNVWLFIYGVWDPIVDGDAGSSLMVMCMSVVFSLIAVLIFFNMVIAIMSSAIEEVDSCGKKVCHFTDVVSEIEVLWCFKEKYNLKNNPTCLYYLASKEAILEQKEKLEEETAKLAEKLKIDQLINLI</sequence>
<dbReference type="InterPro" id="IPR005821">
    <property type="entry name" value="Ion_trans_dom"/>
</dbReference>
<dbReference type="PANTHER" id="PTHR10582">
    <property type="entry name" value="TRANSIENT RECEPTOR POTENTIAL ION CHANNEL PROTEIN"/>
    <property type="match status" value="1"/>
</dbReference>
<feature type="transmembrane region" description="Helical" evidence="7">
    <location>
        <begin position="1141"/>
        <end position="1163"/>
    </location>
</feature>
<accession>A0ABP9YZA1</accession>
<dbReference type="PANTHER" id="PTHR10582:SF2">
    <property type="entry name" value="INACTIVE"/>
    <property type="match status" value="1"/>
</dbReference>
<keyword evidence="2 7" id="KW-0812">Transmembrane</keyword>
<comment type="subcellular location">
    <subcellularLocation>
        <location evidence="1">Membrane</location>
        <topology evidence="1">Multi-pass membrane protein</topology>
    </subcellularLocation>
</comment>
<evidence type="ECO:0000256" key="5">
    <source>
        <dbReference type="ARBA" id="ARBA00023136"/>
    </source>
</evidence>
<dbReference type="EMBL" id="BAABUK010000012">
    <property type="protein sequence ID" value="GAA5812179.1"/>
    <property type="molecule type" value="Genomic_DNA"/>
</dbReference>
<feature type="compositionally biased region" description="Basic and acidic residues" evidence="6">
    <location>
        <begin position="687"/>
        <end position="698"/>
    </location>
</feature>
<evidence type="ECO:0000256" key="4">
    <source>
        <dbReference type="ARBA" id="ARBA00022989"/>
    </source>
</evidence>
<feature type="domain" description="Ion transport" evidence="8">
    <location>
        <begin position="1018"/>
        <end position="1269"/>
    </location>
</feature>
<evidence type="ECO:0000256" key="1">
    <source>
        <dbReference type="ARBA" id="ARBA00004141"/>
    </source>
</evidence>
<feature type="transmembrane region" description="Helical" evidence="7">
    <location>
        <begin position="1207"/>
        <end position="1225"/>
    </location>
</feature>
<feature type="transmembrane region" description="Helical" evidence="7">
    <location>
        <begin position="1237"/>
        <end position="1262"/>
    </location>
</feature>
<keyword evidence="4 7" id="KW-1133">Transmembrane helix</keyword>
<evidence type="ECO:0000313" key="10">
    <source>
        <dbReference type="Proteomes" id="UP001473302"/>
    </source>
</evidence>
<comment type="caution">
    <text evidence="9">The sequence shown here is derived from an EMBL/GenBank/DDBJ whole genome shotgun (WGS) entry which is preliminary data.</text>
</comment>
<gene>
    <name evidence="9" type="ORF">MFLAVUS_005629</name>
</gene>
<name>A0ABP9YZA1_9FUNG</name>
<evidence type="ECO:0000256" key="3">
    <source>
        <dbReference type="ARBA" id="ARBA00022737"/>
    </source>
</evidence>
<feature type="transmembrane region" description="Helical" evidence="7">
    <location>
        <begin position="1043"/>
        <end position="1061"/>
    </location>
</feature>
<organism evidence="9 10">
    <name type="scientific">Mucor flavus</name>
    <dbReference type="NCBI Taxonomy" id="439312"/>
    <lineage>
        <taxon>Eukaryota</taxon>
        <taxon>Fungi</taxon>
        <taxon>Fungi incertae sedis</taxon>
        <taxon>Mucoromycota</taxon>
        <taxon>Mucoromycotina</taxon>
        <taxon>Mucoromycetes</taxon>
        <taxon>Mucorales</taxon>
        <taxon>Mucorineae</taxon>
        <taxon>Mucoraceae</taxon>
        <taxon>Mucor</taxon>
    </lineage>
</organism>
<keyword evidence="10" id="KW-1185">Reference proteome</keyword>
<evidence type="ECO:0000259" key="8">
    <source>
        <dbReference type="Pfam" id="PF00520"/>
    </source>
</evidence>
<evidence type="ECO:0000313" key="9">
    <source>
        <dbReference type="EMBL" id="GAA5812179.1"/>
    </source>
</evidence>
<evidence type="ECO:0000256" key="6">
    <source>
        <dbReference type="SAM" id="MobiDB-lite"/>
    </source>
</evidence>
<dbReference type="InterPro" id="IPR024862">
    <property type="entry name" value="TRPV"/>
</dbReference>
<feature type="transmembrane region" description="Helical" evidence="7">
    <location>
        <begin position="1073"/>
        <end position="1094"/>
    </location>
</feature>
<dbReference type="Proteomes" id="UP001473302">
    <property type="component" value="Unassembled WGS sequence"/>
</dbReference>
<dbReference type="Pfam" id="PF00520">
    <property type="entry name" value="Ion_trans"/>
    <property type="match status" value="1"/>
</dbReference>
<reference evidence="9 10" key="1">
    <citation type="submission" date="2024-04" db="EMBL/GenBank/DDBJ databases">
        <title>genome sequences of Mucor flavus KT1a and Helicostylum pulchrum KT1b strains isolated from the surface of a dry-aged beef.</title>
        <authorList>
            <person name="Toyotome T."/>
            <person name="Hosono M."/>
            <person name="Torimaru M."/>
            <person name="Fukuda K."/>
            <person name="Mikami N."/>
        </authorList>
    </citation>
    <scope>NUCLEOTIDE SEQUENCE [LARGE SCALE GENOMIC DNA]</scope>
    <source>
        <strain evidence="9 10">KT1a</strain>
    </source>
</reference>
<keyword evidence="3" id="KW-0677">Repeat</keyword>
<keyword evidence="5 7" id="KW-0472">Membrane</keyword>
<evidence type="ECO:0000256" key="7">
    <source>
        <dbReference type="SAM" id="Phobius"/>
    </source>
</evidence>
<protein>
    <recommendedName>
        <fullName evidence="8">Ion transport domain-containing protein</fullName>
    </recommendedName>
</protein>
<evidence type="ECO:0000256" key="2">
    <source>
        <dbReference type="ARBA" id="ARBA00022692"/>
    </source>
</evidence>
<feature type="region of interest" description="Disordered" evidence="6">
    <location>
        <begin position="686"/>
        <end position="706"/>
    </location>
</feature>
<feature type="transmembrane region" description="Helical" evidence="7">
    <location>
        <begin position="1002"/>
        <end position="1023"/>
    </location>
</feature>
<proteinExistence type="predicted"/>